<sequence>MASSLSLLDRVFGAQTGNSTLRGEELSAAARNLADRVAHDDWRLMAVDGAGERIIAAALDLSPQLQLTDASRRLDGLSIMLVAGYAAGEAGIQHKAGLARRLGAVAVQVTHLGQANRETTA</sequence>
<dbReference type="RefSeq" id="WP_192591078.1">
    <property type="nucleotide sequence ID" value="NZ_JADBEE010000001.1"/>
</dbReference>
<accession>A0ABR9J5P5</accession>
<protein>
    <submittedName>
        <fullName evidence="1">Chloramphenicol 3-O-phosphotransferase</fullName>
    </submittedName>
</protein>
<dbReference type="Proteomes" id="UP000636579">
    <property type="component" value="Unassembled WGS sequence"/>
</dbReference>
<comment type="caution">
    <text evidence="1">The sequence shown here is derived from an EMBL/GenBank/DDBJ whole genome shotgun (WGS) entry which is preliminary data.</text>
</comment>
<dbReference type="EMBL" id="JADBEE010000001">
    <property type="protein sequence ID" value="MBE1514313.1"/>
    <property type="molecule type" value="Genomic_DNA"/>
</dbReference>
<gene>
    <name evidence="1" type="ORF">H4W26_001068</name>
</gene>
<evidence type="ECO:0000313" key="2">
    <source>
        <dbReference type="Proteomes" id="UP000636579"/>
    </source>
</evidence>
<proteinExistence type="predicted"/>
<reference evidence="1 2" key="1">
    <citation type="submission" date="2020-10" db="EMBL/GenBank/DDBJ databases">
        <title>Sequencing the genomes of 1000 actinobacteria strains.</title>
        <authorList>
            <person name="Klenk H.-P."/>
        </authorList>
    </citation>
    <scope>NUCLEOTIDE SEQUENCE [LARGE SCALE GENOMIC DNA]</scope>
    <source>
        <strain evidence="1 2">DSM 15474</strain>
    </source>
</reference>
<name>A0ABR9J5P5_9MICC</name>
<keyword evidence="2" id="KW-1185">Reference proteome</keyword>
<organism evidence="1 2">
    <name type="scientific">Nesterenkonia halotolerans</name>
    <dbReference type="NCBI Taxonomy" id="225325"/>
    <lineage>
        <taxon>Bacteria</taxon>
        <taxon>Bacillati</taxon>
        <taxon>Actinomycetota</taxon>
        <taxon>Actinomycetes</taxon>
        <taxon>Micrococcales</taxon>
        <taxon>Micrococcaceae</taxon>
        <taxon>Nesterenkonia</taxon>
    </lineage>
</organism>
<evidence type="ECO:0000313" key="1">
    <source>
        <dbReference type="EMBL" id="MBE1514313.1"/>
    </source>
</evidence>